<protein>
    <submittedName>
        <fullName evidence="4">Circadian clock protein, KaiC</fullName>
    </submittedName>
</protein>
<reference evidence="4 5" key="1">
    <citation type="journal article" date="2009" name="Genome Biol.">
        <title>Community-wide analysis of microbial genome sequence signatures.</title>
        <authorList>
            <person name="Dick G.J."/>
            <person name="Andersson A.F."/>
            <person name="Baker B.J."/>
            <person name="Simmons S.L."/>
            <person name="Thomas B.C."/>
            <person name="Yelton A.P."/>
            <person name="Banfield J.F."/>
        </authorList>
    </citation>
    <scope>NUCLEOTIDE SEQUENCE [LARGE SCALE GENOMIC DNA]</scope>
    <source>
        <strain evidence="4">ARMAN-2</strain>
    </source>
</reference>
<evidence type="ECO:0000313" key="4">
    <source>
        <dbReference type="EMBL" id="EET90475.1"/>
    </source>
</evidence>
<dbReference type="SUPFAM" id="SSF52540">
    <property type="entry name" value="P-loop containing nucleoside triphosphate hydrolases"/>
    <property type="match status" value="1"/>
</dbReference>
<feature type="domain" description="KaiC" evidence="3">
    <location>
        <begin position="7"/>
        <end position="240"/>
    </location>
</feature>
<dbReference type="Pfam" id="PF06745">
    <property type="entry name" value="ATPase"/>
    <property type="match status" value="1"/>
</dbReference>
<evidence type="ECO:0000256" key="2">
    <source>
        <dbReference type="ARBA" id="ARBA00022840"/>
    </source>
</evidence>
<dbReference type="Gene3D" id="3.40.50.300">
    <property type="entry name" value="P-loop containing nucleotide triphosphate hydrolases"/>
    <property type="match status" value="1"/>
</dbReference>
<accession>C7DGE7</accession>
<dbReference type="PROSITE" id="PS51146">
    <property type="entry name" value="KAIC"/>
    <property type="match status" value="1"/>
</dbReference>
<dbReference type="InterPro" id="IPR027417">
    <property type="entry name" value="P-loop_NTPase"/>
</dbReference>
<dbReference type="InterPro" id="IPR014774">
    <property type="entry name" value="KaiC-like_dom"/>
</dbReference>
<keyword evidence="2" id="KW-0067">ATP-binding</keyword>
<keyword evidence="1" id="KW-0547">Nucleotide-binding</keyword>
<dbReference type="GO" id="GO:0005524">
    <property type="term" value="F:ATP binding"/>
    <property type="evidence" value="ECO:0007669"/>
    <property type="project" value="UniProtKB-KW"/>
</dbReference>
<dbReference type="PANTHER" id="PTHR43637">
    <property type="entry name" value="UPF0273 PROTEIN TM_0370"/>
    <property type="match status" value="1"/>
</dbReference>
<name>C7DGE7_MICA2</name>
<gene>
    <name evidence="4" type="ORF">UNLARM2_0151</name>
</gene>
<organism evidence="4 5">
    <name type="scientific">Candidatus Micrarchaeum acidiphilum ARMAN-2</name>
    <dbReference type="NCBI Taxonomy" id="425595"/>
    <lineage>
        <taxon>Archaea</taxon>
        <taxon>Candidatus Micrarchaeota</taxon>
        <taxon>Candidatus Micrarchaeia</taxon>
        <taxon>Candidatus Micrarchaeales</taxon>
        <taxon>Candidatus Micrarchaeaceae</taxon>
        <taxon>Candidatus Micrarchaeum</taxon>
    </lineage>
</organism>
<reference evidence="4 5" key="2">
    <citation type="journal article" date="2010" name="Proc. Natl. Acad. Sci. U.S.A.">
        <title>Enigmatic, ultrasmall, uncultivated Archaea.</title>
        <authorList>
            <person name="Baker B.J."/>
            <person name="Comolli L.R."/>
            <person name="Dick G.J."/>
            <person name="Hauser L.J."/>
            <person name="Hyatt D."/>
            <person name="Dill B.D."/>
            <person name="Land M.L."/>
            <person name="Verberkmoes N.C."/>
            <person name="Hettich R.L."/>
            <person name="Banfield J.F."/>
        </authorList>
    </citation>
    <scope>NUCLEOTIDE SEQUENCE [LARGE SCALE GENOMIC DNA]</scope>
    <source>
        <strain evidence="4">ARMAN-2</strain>
    </source>
</reference>
<evidence type="ECO:0000259" key="3">
    <source>
        <dbReference type="PROSITE" id="PS51146"/>
    </source>
</evidence>
<dbReference type="EMBL" id="GG697237">
    <property type="protein sequence ID" value="EET90475.1"/>
    <property type="molecule type" value="Genomic_DNA"/>
</dbReference>
<dbReference type="PANTHER" id="PTHR43637:SF1">
    <property type="entry name" value="UPF0273 PROTEIN TM_0370"/>
    <property type="match status" value="1"/>
</dbReference>
<dbReference type="AlphaFoldDB" id="C7DGE7"/>
<keyword evidence="5" id="KW-1185">Reference proteome</keyword>
<evidence type="ECO:0000313" key="5">
    <source>
        <dbReference type="Proteomes" id="UP000332487"/>
    </source>
</evidence>
<evidence type="ECO:0000256" key="1">
    <source>
        <dbReference type="ARBA" id="ARBA00022741"/>
    </source>
</evidence>
<dbReference type="Proteomes" id="UP000332487">
    <property type="component" value="Unassembled WGS sequence"/>
</dbReference>
<dbReference type="InterPro" id="IPR010624">
    <property type="entry name" value="KaiC_dom"/>
</dbReference>
<sequence length="240" mass="26757">MGGEQLNRVKTNIDGLDDMLYGGIPEGNQIIVAGGPGTGKSLMSFEFLYRKAKEGVNSAFIALEEKPDMLIRNVKSAFDFEDLDKLIKSEKLIIGGESTATRLAAEGNSGSYSFGTVVSDMESIIKSNNAKCVVIDSLSLLKLIFEDNTEYRRSIVSLLADLRRMGVTSIVTVEMEQSDRDSLKFGTEFFVFDGIIIFYEMGEENKRMLTSEIVKMRGTDHSWALVPYEISREGFKFYTV</sequence>
<proteinExistence type="predicted"/>
<dbReference type="CDD" id="cd01124">
    <property type="entry name" value="KaiC-like"/>
    <property type="match status" value="1"/>
</dbReference>